<dbReference type="PANTHER" id="PTHR13356:SF0">
    <property type="entry name" value="SOSS COMPLEX SUBUNIT B HOMOLOG"/>
    <property type="match status" value="1"/>
</dbReference>
<sequence>LQDKTGQIRIALWNDKASLIEGNKVRKGDAVQVKDAYVRQGLNKQPELSLGMRGSLLVNPDDPRVSDLPPLVETKVRIADLKPELTEVDITGRVVTTSDIREFERPDGTTGKVASLILMDSTGQVRVSLWDERTELVKDLKSGTAVKLENVSVRSGLRNRPELSLGSRGRLLLNPPEQEVAELPELPERPFKLEELEASMPTVDLAARVRRKLPLQEFKRDDGTSGKVISVILADETGTARASFWGGAAELAQKLELNDIV</sequence>
<dbReference type="GO" id="GO:0003677">
    <property type="term" value="F:DNA binding"/>
    <property type="evidence" value="ECO:0007669"/>
    <property type="project" value="UniProtKB-KW"/>
</dbReference>
<accession>X1PAL2</accession>
<evidence type="ECO:0000256" key="1">
    <source>
        <dbReference type="ARBA" id="ARBA00023125"/>
    </source>
</evidence>
<feature type="domain" description="OB" evidence="2">
    <location>
        <begin position="88"/>
        <end position="151"/>
    </location>
</feature>
<gene>
    <name evidence="3" type="ORF">S06H3_44430</name>
</gene>
<dbReference type="AlphaFoldDB" id="X1PAL2"/>
<dbReference type="GO" id="GO:0010212">
    <property type="term" value="P:response to ionizing radiation"/>
    <property type="evidence" value="ECO:0007669"/>
    <property type="project" value="TreeGrafter"/>
</dbReference>
<dbReference type="SUPFAM" id="SSF50249">
    <property type="entry name" value="Nucleic acid-binding proteins"/>
    <property type="match status" value="3"/>
</dbReference>
<dbReference type="InterPro" id="IPR051231">
    <property type="entry name" value="SOSS-B"/>
</dbReference>
<dbReference type="InterPro" id="IPR004365">
    <property type="entry name" value="NA-bd_OB_tRNA"/>
</dbReference>
<dbReference type="Gene3D" id="2.40.50.140">
    <property type="entry name" value="Nucleic acid-binding proteins"/>
    <property type="match status" value="3"/>
</dbReference>
<feature type="non-terminal residue" evidence="3">
    <location>
        <position position="261"/>
    </location>
</feature>
<protein>
    <recommendedName>
        <fullName evidence="2">OB domain-containing protein</fullName>
    </recommendedName>
</protein>
<organism evidence="3">
    <name type="scientific">marine sediment metagenome</name>
    <dbReference type="NCBI Taxonomy" id="412755"/>
    <lineage>
        <taxon>unclassified sequences</taxon>
        <taxon>metagenomes</taxon>
        <taxon>ecological metagenomes</taxon>
    </lineage>
</organism>
<dbReference type="InterPro" id="IPR012340">
    <property type="entry name" value="NA-bd_OB-fold"/>
</dbReference>
<keyword evidence="1" id="KW-0238">DNA-binding</keyword>
<comment type="caution">
    <text evidence="3">The sequence shown here is derived from an EMBL/GenBank/DDBJ whole genome shotgun (WGS) entry which is preliminary data.</text>
</comment>
<dbReference type="GO" id="GO:0000724">
    <property type="term" value="P:double-strand break repair via homologous recombination"/>
    <property type="evidence" value="ECO:0007669"/>
    <property type="project" value="TreeGrafter"/>
</dbReference>
<dbReference type="Pfam" id="PF01336">
    <property type="entry name" value="tRNA_anti-codon"/>
    <property type="match status" value="1"/>
</dbReference>
<dbReference type="EMBL" id="BARV01027628">
    <property type="protein sequence ID" value="GAI39471.1"/>
    <property type="molecule type" value="Genomic_DNA"/>
</dbReference>
<dbReference type="CDD" id="cd04491">
    <property type="entry name" value="SoSSB_OBF"/>
    <property type="match status" value="1"/>
</dbReference>
<dbReference type="PANTHER" id="PTHR13356">
    <property type="entry name" value="OB FOLD NUCLEIC ACID BINDING PROTEIN-RELATED"/>
    <property type="match status" value="1"/>
</dbReference>
<evidence type="ECO:0000313" key="3">
    <source>
        <dbReference type="EMBL" id="GAI39471.1"/>
    </source>
</evidence>
<feature type="non-terminal residue" evidence="3">
    <location>
        <position position="1"/>
    </location>
</feature>
<proteinExistence type="predicted"/>
<reference evidence="3" key="1">
    <citation type="journal article" date="2014" name="Front. Microbiol.">
        <title>High frequency of phylogenetically diverse reductive dehalogenase-homologous genes in deep subseafloor sedimentary metagenomes.</title>
        <authorList>
            <person name="Kawai M."/>
            <person name="Futagami T."/>
            <person name="Toyoda A."/>
            <person name="Takaki Y."/>
            <person name="Nishi S."/>
            <person name="Hori S."/>
            <person name="Arai W."/>
            <person name="Tsubouchi T."/>
            <person name="Morono Y."/>
            <person name="Uchiyama I."/>
            <person name="Ito T."/>
            <person name="Fujiyama A."/>
            <person name="Inagaki F."/>
            <person name="Takami H."/>
        </authorList>
    </citation>
    <scope>NUCLEOTIDE SEQUENCE</scope>
    <source>
        <strain evidence="3">Expedition CK06-06</strain>
    </source>
</reference>
<name>X1PAL2_9ZZZZ</name>
<evidence type="ECO:0000259" key="2">
    <source>
        <dbReference type="Pfam" id="PF01336"/>
    </source>
</evidence>